<accession>A0A085BMM9</accession>
<evidence type="ECO:0000313" key="3">
    <source>
        <dbReference type="EMBL" id="KFC23724.1"/>
    </source>
</evidence>
<dbReference type="Proteomes" id="UP000028623">
    <property type="component" value="Unassembled WGS sequence"/>
</dbReference>
<dbReference type="OrthoDB" id="1260494at2"/>
<dbReference type="eggNOG" id="ENOG50311ZG">
    <property type="taxonomic scope" value="Bacteria"/>
</dbReference>
<feature type="transmembrane region" description="Helical" evidence="1">
    <location>
        <begin position="56"/>
        <end position="77"/>
    </location>
</feature>
<dbReference type="STRING" id="421072.SAMN04488097_1752"/>
<gene>
    <name evidence="3" type="ORF">IO89_03920</name>
</gene>
<evidence type="ECO:0000259" key="2">
    <source>
        <dbReference type="Pfam" id="PF13239"/>
    </source>
</evidence>
<dbReference type="RefSeq" id="WP_034973720.1">
    <property type="nucleotide sequence ID" value="NZ_FOFI01000002.1"/>
</dbReference>
<keyword evidence="4" id="KW-1185">Reference proteome</keyword>
<keyword evidence="1" id="KW-0812">Transmembrane</keyword>
<dbReference type="EMBL" id="JPLY01000001">
    <property type="protein sequence ID" value="KFC23724.1"/>
    <property type="molecule type" value="Genomic_DNA"/>
</dbReference>
<reference evidence="3 4" key="1">
    <citation type="submission" date="2014-07" db="EMBL/GenBank/DDBJ databases">
        <title>Epilithonimonas lactis LMG 22401 Genome.</title>
        <authorList>
            <person name="Pipes S.E."/>
            <person name="Stropko S.J."/>
        </authorList>
    </citation>
    <scope>NUCLEOTIDE SEQUENCE [LARGE SCALE GENOMIC DNA]</scope>
    <source>
        <strain evidence="3 4">LMG 24401</strain>
    </source>
</reference>
<name>A0A085BMM9_9FLAO</name>
<evidence type="ECO:0000313" key="4">
    <source>
        <dbReference type="Proteomes" id="UP000028623"/>
    </source>
</evidence>
<dbReference type="InterPro" id="IPR025698">
    <property type="entry name" value="2TM_dom"/>
</dbReference>
<keyword evidence="1" id="KW-1133">Transmembrane helix</keyword>
<keyword evidence="1" id="KW-0472">Membrane</keyword>
<dbReference type="Pfam" id="PF13239">
    <property type="entry name" value="2TM"/>
    <property type="match status" value="1"/>
</dbReference>
<evidence type="ECO:0000256" key="1">
    <source>
        <dbReference type="SAM" id="Phobius"/>
    </source>
</evidence>
<proteinExistence type="predicted"/>
<dbReference type="AlphaFoldDB" id="A0A085BMM9"/>
<sequence>MEHINKQNPRYEVAVERVRKIKKFYTGILVFAIVFGIVYGIKFFKHGFPQNLGEMQVSWIFIIWGLILAIKGIKLFFFNSDWENDMINKELKKQNDGNYQR</sequence>
<protein>
    <recommendedName>
        <fullName evidence="2">2TM domain-containing protein</fullName>
    </recommendedName>
</protein>
<feature type="transmembrane region" description="Helical" evidence="1">
    <location>
        <begin position="24"/>
        <end position="44"/>
    </location>
</feature>
<organism evidence="3 4">
    <name type="scientific">Epilithonimonas lactis</name>
    <dbReference type="NCBI Taxonomy" id="421072"/>
    <lineage>
        <taxon>Bacteria</taxon>
        <taxon>Pseudomonadati</taxon>
        <taxon>Bacteroidota</taxon>
        <taxon>Flavobacteriia</taxon>
        <taxon>Flavobacteriales</taxon>
        <taxon>Weeksellaceae</taxon>
        <taxon>Chryseobacterium group</taxon>
        <taxon>Epilithonimonas</taxon>
    </lineage>
</organism>
<comment type="caution">
    <text evidence="3">The sequence shown here is derived from an EMBL/GenBank/DDBJ whole genome shotgun (WGS) entry which is preliminary data.</text>
</comment>
<feature type="domain" description="2TM" evidence="2">
    <location>
        <begin position="14"/>
        <end position="91"/>
    </location>
</feature>